<dbReference type="EMBL" id="WJHE01001047">
    <property type="protein sequence ID" value="MST34512.1"/>
    <property type="molecule type" value="Genomic_DNA"/>
</dbReference>
<accession>A0ABW9QZ60</accession>
<sequence>MRLLVDESLSTTVAALLRDGGHDAVHLTDLGLLGAPDPVVMAAAGDASRVLVSADTDFGELLAVGRHPGPSVVLLRRAPKRPELQARLLLTALGQVEAELTAGAVAVISPGWVRVRRLPVEPPG</sequence>
<organism evidence="2 3">
    <name type="scientific">Acidiferrimicrobium australe</name>
    <dbReference type="NCBI Taxonomy" id="2664430"/>
    <lineage>
        <taxon>Bacteria</taxon>
        <taxon>Bacillati</taxon>
        <taxon>Actinomycetota</taxon>
        <taxon>Acidimicrobiia</taxon>
        <taxon>Acidimicrobiales</taxon>
        <taxon>Acidimicrobiaceae</taxon>
        <taxon>Acidiferrimicrobium</taxon>
    </lineage>
</organism>
<dbReference type="Proteomes" id="UP000437736">
    <property type="component" value="Unassembled WGS sequence"/>
</dbReference>
<protein>
    <recommendedName>
        <fullName evidence="1">DUF5615 domain-containing protein</fullName>
    </recommendedName>
</protein>
<feature type="domain" description="DUF5615" evidence="1">
    <location>
        <begin position="1"/>
        <end position="109"/>
    </location>
</feature>
<evidence type="ECO:0000313" key="3">
    <source>
        <dbReference type="Proteomes" id="UP000437736"/>
    </source>
</evidence>
<name>A0ABW9QZ60_9ACTN</name>
<gene>
    <name evidence="2" type="ORF">GHK86_17515</name>
</gene>
<comment type="caution">
    <text evidence="2">The sequence shown here is derived from an EMBL/GenBank/DDBJ whole genome shotgun (WGS) entry which is preliminary data.</text>
</comment>
<dbReference type="InterPro" id="IPR041049">
    <property type="entry name" value="DUF5615"/>
</dbReference>
<evidence type="ECO:0000259" key="1">
    <source>
        <dbReference type="Pfam" id="PF18480"/>
    </source>
</evidence>
<keyword evidence="3" id="KW-1185">Reference proteome</keyword>
<dbReference type="Pfam" id="PF18480">
    <property type="entry name" value="DUF5615"/>
    <property type="match status" value="1"/>
</dbReference>
<evidence type="ECO:0000313" key="2">
    <source>
        <dbReference type="EMBL" id="MST34512.1"/>
    </source>
</evidence>
<proteinExistence type="predicted"/>
<reference evidence="2 3" key="1">
    <citation type="submission" date="2019-11" db="EMBL/GenBank/DDBJ databases">
        <title>Acidiferrimicrobium australis gen. nov., sp. nov., an acidophilic and obligately heterotrophic, member of the Actinobacteria that catalyses dissimilatory oxido- reduction of iron isolated from metal-rich acidic water in Chile.</title>
        <authorList>
            <person name="Gonzalez D."/>
            <person name="Huber K."/>
            <person name="Hedrich S."/>
            <person name="Rojas-Villalobos C."/>
            <person name="Quatrini R."/>
            <person name="Dinamarca M.A."/>
            <person name="Schwarz A."/>
            <person name="Canales C."/>
            <person name="Nancucheo I."/>
        </authorList>
    </citation>
    <scope>NUCLEOTIDE SEQUENCE [LARGE SCALE GENOMIC DNA]</scope>
    <source>
        <strain evidence="2 3">USS-CCA1</strain>
    </source>
</reference>